<dbReference type="InterPro" id="IPR015424">
    <property type="entry name" value="PyrdxlP-dep_Trfase"/>
</dbReference>
<dbReference type="PANTHER" id="PTHR30244:SF36">
    <property type="entry name" value="3-OXO-GLUCOSE-6-PHOSPHATE:GLUTAMATE AMINOTRANSFERASE"/>
    <property type="match status" value="1"/>
</dbReference>
<dbReference type="InterPro" id="IPR015421">
    <property type="entry name" value="PyrdxlP-dep_Trfase_major"/>
</dbReference>
<evidence type="ECO:0000256" key="2">
    <source>
        <dbReference type="ARBA" id="ARBA00037999"/>
    </source>
</evidence>
<keyword evidence="7" id="KW-1185">Reference proteome</keyword>
<dbReference type="GO" id="GO:0030170">
    <property type="term" value="F:pyridoxal phosphate binding"/>
    <property type="evidence" value="ECO:0007669"/>
    <property type="project" value="UniProtKB-ARBA"/>
</dbReference>
<dbReference type="GO" id="GO:0008483">
    <property type="term" value="F:transaminase activity"/>
    <property type="evidence" value="ECO:0007669"/>
    <property type="project" value="TreeGrafter"/>
</dbReference>
<gene>
    <name evidence="6" type="ORF">SAMN06264849_10171</name>
</gene>
<keyword evidence="1 4" id="KW-0663">Pyridoxal phosphate</keyword>
<evidence type="ECO:0000256" key="1">
    <source>
        <dbReference type="ARBA" id="ARBA00022898"/>
    </source>
</evidence>
<dbReference type="Proteomes" id="UP000315636">
    <property type="component" value="Unassembled WGS sequence"/>
</dbReference>
<dbReference type="InterPro" id="IPR015422">
    <property type="entry name" value="PyrdxlP-dep_Trfase_small"/>
</dbReference>
<evidence type="ECO:0000256" key="5">
    <source>
        <dbReference type="RuleBase" id="RU004508"/>
    </source>
</evidence>
<dbReference type="PANTHER" id="PTHR30244">
    <property type="entry name" value="TRANSAMINASE"/>
    <property type="match status" value="1"/>
</dbReference>
<reference evidence="6 7" key="1">
    <citation type="submission" date="2017-05" db="EMBL/GenBank/DDBJ databases">
        <authorList>
            <person name="Varghese N."/>
            <person name="Submissions S."/>
        </authorList>
    </citation>
    <scope>NUCLEOTIDE SEQUENCE [LARGE SCALE GENOMIC DNA]</scope>
    <source>
        <strain evidence="6 7">DSM 45474</strain>
    </source>
</reference>
<feature type="modified residue" description="N6-(pyridoxal phosphate)lysine" evidence="4">
    <location>
        <position position="185"/>
    </location>
</feature>
<dbReference type="AlphaFoldDB" id="A0A521ADB6"/>
<dbReference type="PIRSF" id="PIRSF000390">
    <property type="entry name" value="PLP_StrS"/>
    <property type="match status" value="1"/>
</dbReference>
<sequence>MIPLMDIRRQHQTLKKDIAKAVDHVLESSRFVLGEHVEALESEIAKTCGTSYAVAVNSGTDALFLSLRALGIGKGDEVITSPYTFFATVEAIIQTGAQPVLVDIDPQTYNLDPNQVEQSITDNTKAILPVHLFGCPADLTALRSIAQQYQLKMVEDACQAIGARFAGKGVGSWGDTGCFSFYPTKNLGGSGDGGMIVTSDPELMEEIRLLRSHGSYKKYHHCRFAYNSRLDEIQAAILRVKNQYLPSWNQKRRTLAQRYNQAFQKLPLKPQWIPSEAESVYHLYIVRTSQAEALNNWLTQSGIGCGIYYPLPLHHQKAWTDQYPVPDLPQAESVANTTLALPLFPEMTESEQETVIQAVTRFFDKGESHHATIY</sequence>
<dbReference type="SUPFAM" id="SSF53383">
    <property type="entry name" value="PLP-dependent transferases"/>
    <property type="match status" value="1"/>
</dbReference>
<dbReference type="Gene3D" id="3.90.1150.10">
    <property type="entry name" value="Aspartate Aminotransferase, domain 1"/>
    <property type="match status" value="1"/>
</dbReference>
<proteinExistence type="inferred from homology"/>
<organism evidence="6 7">
    <name type="scientific">Melghirimyces algeriensis</name>
    <dbReference type="NCBI Taxonomy" id="910412"/>
    <lineage>
        <taxon>Bacteria</taxon>
        <taxon>Bacillati</taxon>
        <taxon>Bacillota</taxon>
        <taxon>Bacilli</taxon>
        <taxon>Bacillales</taxon>
        <taxon>Thermoactinomycetaceae</taxon>
        <taxon>Melghirimyces</taxon>
    </lineage>
</organism>
<comment type="similarity">
    <text evidence="2 5">Belongs to the DegT/DnrJ/EryC1 family.</text>
</comment>
<dbReference type="FunFam" id="3.40.640.10:FF:000089">
    <property type="entry name" value="Aminotransferase, DegT/DnrJ/EryC1/StrS family"/>
    <property type="match status" value="1"/>
</dbReference>
<name>A0A521ADB6_9BACL</name>
<dbReference type="EMBL" id="FXTI01000001">
    <property type="protein sequence ID" value="SMO32789.1"/>
    <property type="molecule type" value="Genomic_DNA"/>
</dbReference>
<evidence type="ECO:0000256" key="3">
    <source>
        <dbReference type="PIRSR" id="PIRSR000390-1"/>
    </source>
</evidence>
<dbReference type="GO" id="GO:0000271">
    <property type="term" value="P:polysaccharide biosynthetic process"/>
    <property type="evidence" value="ECO:0007669"/>
    <property type="project" value="TreeGrafter"/>
</dbReference>
<accession>A0A521ADB6</accession>
<dbReference type="InterPro" id="IPR000653">
    <property type="entry name" value="DegT/StrS_aminotransferase"/>
</dbReference>
<dbReference type="CDD" id="cd00616">
    <property type="entry name" value="AHBA_syn"/>
    <property type="match status" value="1"/>
</dbReference>
<dbReference type="Gene3D" id="3.40.640.10">
    <property type="entry name" value="Type I PLP-dependent aspartate aminotransferase-like (Major domain)"/>
    <property type="match status" value="1"/>
</dbReference>
<evidence type="ECO:0000313" key="7">
    <source>
        <dbReference type="Proteomes" id="UP000315636"/>
    </source>
</evidence>
<evidence type="ECO:0000256" key="4">
    <source>
        <dbReference type="PIRSR" id="PIRSR000390-2"/>
    </source>
</evidence>
<dbReference type="Pfam" id="PF01041">
    <property type="entry name" value="DegT_DnrJ_EryC1"/>
    <property type="match status" value="1"/>
</dbReference>
<protein>
    <submittedName>
        <fullName evidence="6">dTDP-4-amino-4,6-dideoxygalactose transaminase</fullName>
    </submittedName>
</protein>
<evidence type="ECO:0000313" key="6">
    <source>
        <dbReference type="EMBL" id="SMO32789.1"/>
    </source>
</evidence>
<feature type="active site" description="Proton acceptor" evidence="3">
    <location>
        <position position="185"/>
    </location>
</feature>